<dbReference type="InterPro" id="IPR001138">
    <property type="entry name" value="Zn2Cys6_DnaBD"/>
</dbReference>
<evidence type="ECO:0000256" key="6">
    <source>
        <dbReference type="SAM" id="MobiDB-lite"/>
    </source>
</evidence>
<name>A0ABR4FN16_9EURO</name>
<dbReference type="PANTHER" id="PTHR46910:SF5">
    <property type="entry name" value="ZN(II)2CYS6 TRANSCRIPTION FACTOR (EUROFUNG)"/>
    <property type="match status" value="1"/>
</dbReference>
<evidence type="ECO:0000313" key="8">
    <source>
        <dbReference type="EMBL" id="KAL2784437.1"/>
    </source>
</evidence>
<dbReference type="EMBL" id="JBFTWV010000180">
    <property type="protein sequence ID" value="KAL2784437.1"/>
    <property type="molecule type" value="Genomic_DNA"/>
</dbReference>
<dbReference type="PANTHER" id="PTHR46910">
    <property type="entry name" value="TRANSCRIPTION FACTOR PDR1"/>
    <property type="match status" value="1"/>
</dbReference>
<dbReference type="Pfam" id="PF04082">
    <property type="entry name" value="Fungal_trans"/>
    <property type="match status" value="1"/>
</dbReference>
<dbReference type="InterPro" id="IPR050987">
    <property type="entry name" value="AtrR-like"/>
</dbReference>
<dbReference type="InterPro" id="IPR036864">
    <property type="entry name" value="Zn2-C6_fun-type_DNA-bd_sf"/>
</dbReference>
<gene>
    <name evidence="8" type="ORF">BJX66DRAFT_88403</name>
</gene>
<keyword evidence="5" id="KW-0539">Nucleus</keyword>
<dbReference type="PROSITE" id="PS50048">
    <property type="entry name" value="ZN2_CY6_FUNGAL_2"/>
    <property type="match status" value="1"/>
</dbReference>
<feature type="compositionally biased region" description="Low complexity" evidence="6">
    <location>
        <begin position="1"/>
        <end position="23"/>
    </location>
</feature>
<dbReference type="PROSITE" id="PS00463">
    <property type="entry name" value="ZN2_CY6_FUNGAL_1"/>
    <property type="match status" value="1"/>
</dbReference>
<dbReference type="CDD" id="cd12148">
    <property type="entry name" value="fungal_TF_MHR"/>
    <property type="match status" value="1"/>
</dbReference>
<dbReference type="SMART" id="SM00066">
    <property type="entry name" value="GAL4"/>
    <property type="match status" value="1"/>
</dbReference>
<evidence type="ECO:0000256" key="2">
    <source>
        <dbReference type="ARBA" id="ARBA00023015"/>
    </source>
</evidence>
<dbReference type="Gene3D" id="4.10.240.10">
    <property type="entry name" value="Zn(2)-C6 fungal-type DNA-binding domain"/>
    <property type="match status" value="1"/>
</dbReference>
<organism evidence="8 9">
    <name type="scientific">Aspergillus keveii</name>
    <dbReference type="NCBI Taxonomy" id="714993"/>
    <lineage>
        <taxon>Eukaryota</taxon>
        <taxon>Fungi</taxon>
        <taxon>Dikarya</taxon>
        <taxon>Ascomycota</taxon>
        <taxon>Pezizomycotina</taxon>
        <taxon>Eurotiomycetes</taxon>
        <taxon>Eurotiomycetidae</taxon>
        <taxon>Eurotiales</taxon>
        <taxon>Aspergillaceae</taxon>
        <taxon>Aspergillus</taxon>
        <taxon>Aspergillus subgen. Nidulantes</taxon>
    </lineage>
</organism>
<dbReference type="SUPFAM" id="SSF57701">
    <property type="entry name" value="Zn2/Cys6 DNA-binding domain"/>
    <property type="match status" value="1"/>
</dbReference>
<dbReference type="Pfam" id="PF00172">
    <property type="entry name" value="Zn_clus"/>
    <property type="match status" value="1"/>
</dbReference>
<proteinExistence type="predicted"/>
<feature type="region of interest" description="Disordered" evidence="6">
    <location>
        <begin position="1"/>
        <end position="40"/>
    </location>
</feature>
<keyword evidence="1" id="KW-0479">Metal-binding</keyword>
<evidence type="ECO:0000256" key="5">
    <source>
        <dbReference type="ARBA" id="ARBA00023242"/>
    </source>
</evidence>
<evidence type="ECO:0000256" key="3">
    <source>
        <dbReference type="ARBA" id="ARBA00023125"/>
    </source>
</evidence>
<keyword evidence="3" id="KW-0238">DNA-binding</keyword>
<accession>A0ABR4FN16</accession>
<keyword evidence="9" id="KW-1185">Reference proteome</keyword>
<comment type="caution">
    <text evidence="8">The sequence shown here is derived from an EMBL/GenBank/DDBJ whole genome shotgun (WGS) entry which is preliminary data.</text>
</comment>
<evidence type="ECO:0000256" key="1">
    <source>
        <dbReference type="ARBA" id="ARBA00022723"/>
    </source>
</evidence>
<dbReference type="CDD" id="cd00067">
    <property type="entry name" value="GAL4"/>
    <property type="match status" value="1"/>
</dbReference>
<sequence length="735" mass="81894">MPQSRSSTSSQNGSSTNGASNGASRRRPREDDDTQGPPCTQCRTRKVKCDRRQPDCSNCRRGGVACEYSNSTSRVYQVKELLDAFSTVTSRLDRIESTLATLVDQLKRPGATGLQSPSTSNASREIVEVSGPSIAETNVDHQSQNQDHVPDHDTEETELTETYPAALSLFRSLHRRLERAVNSNPSDSNDQRDLWAYAAQHPGSRQILRGQLDKFPFAGGCFDFPITSDGQRVIAPPRWAVEDCVDTYLTHINSVTPIFDKTDLQDGIAFYYDSPPCQQVCAQALTYSNVLLLAKTLDYYVERNGPWEPDQVAAELEQTRALIRNCDRALEGLVEFVKPTMEYLRALLTLALVCQQYYAAPVYSRVLSSVTGVIRAMGLHQTTLSLSTSWEDLSESERLFWIAYAMDKQNVFLLGQAGELYLFDCRFPLHPVDCEHPSPRQHFGALTHLMVIWEDIYLKLYSPRSTTYSTDSRASQAQSLQRDLAGWETAHKQLLFPDQNLVDRGHAPNLNLNLHSSTTELTYALYVTELLISRCDPSLPMCSRYRAPSFAALTTITSYAPNTPTSHTHSSMATLSRIFRNYPMVPFHDLFVSLLTSSKTKQIFTETAETLRATRCVLSLLQNDHWLESYYIKLYNGFSWCTEQVEILYTFLAYFSDQGACPDLEDFVGIGSGSGMDLSRLLQVADEAEGAGGPGHFERAPDANGDGDAVEGEGARIGRIMGLGDSFFDVAGGIF</sequence>
<keyword evidence="2" id="KW-0805">Transcription regulation</keyword>
<feature type="region of interest" description="Disordered" evidence="6">
    <location>
        <begin position="136"/>
        <end position="155"/>
    </location>
</feature>
<feature type="region of interest" description="Disordered" evidence="6">
    <location>
        <begin position="689"/>
        <end position="708"/>
    </location>
</feature>
<dbReference type="Proteomes" id="UP001610563">
    <property type="component" value="Unassembled WGS sequence"/>
</dbReference>
<reference evidence="8 9" key="1">
    <citation type="submission" date="2024-07" db="EMBL/GenBank/DDBJ databases">
        <title>Section-level genome sequencing and comparative genomics of Aspergillus sections Usti and Cavernicolus.</title>
        <authorList>
            <consortium name="Lawrence Berkeley National Laboratory"/>
            <person name="Nybo J.L."/>
            <person name="Vesth T.C."/>
            <person name="Theobald S."/>
            <person name="Frisvad J.C."/>
            <person name="Larsen T.O."/>
            <person name="Kjaerboelling I."/>
            <person name="Rothschild-Mancinelli K."/>
            <person name="Lyhne E.K."/>
            <person name="Kogle M.E."/>
            <person name="Barry K."/>
            <person name="Clum A."/>
            <person name="Na H."/>
            <person name="Ledsgaard L."/>
            <person name="Lin J."/>
            <person name="Lipzen A."/>
            <person name="Kuo A."/>
            <person name="Riley R."/>
            <person name="Mondo S."/>
            <person name="Labutti K."/>
            <person name="Haridas S."/>
            <person name="Pangalinan J."/>
            <person name="Salamov A.A."/>
            <person name="Simmons B.A."/>
            <person name="Magnuson J.K."/>
            <person name="Chen J."/>
            <person name="Drula E."/>
            <person name="Henrissat B."/>
            <person name="Wiebenga A."/>
            <person name="Lubbers R.J."/>
            <person name="Gomes A.C."/>
            <person name="Makela M.R."/>
            <person name="Stajich J."/>
            <person name="Grigoriev I.V."/>
            <person name="Mortensen U.H."/>
            <person name="De Vries R.P."/>
            <person name="Baker S.E."/>
            <person name="Andersen M.R."/>
        </authorList>
    </citation>
    <scope>NUCLEOTIDE SEQUENCE [LARGE SCALE GENOMIC DNA]</scope>
    <source>
        <strain evidence="8 9">CBS 209.92</strain>
    </source>
</reference>
<keyword evidence="4" id="KW-0804">Transcription</keyword>
<evidence type="ECO:0000313" key="9">
    <source>
        <dbReference type="Proteomes" id="UP001610563"/>
    </source>
</evidence>
<protein>
    <recommendedName>
        <fullName evidence="7">Zn(2)-C6 fungal-type domain-containing protein</fullName>
    </recommendedName>
</protein>
<evidence type="ECO:0000259" key="7">
    <source>
        <dbReference type="PROSITE" id="PS50048"/>
    </source>
</evidence>
<dbReference type="InterPro" id="IPR007219">
    <property type="entry name" value="XnlR_reg_dom"/>
</dbReference>
<feature type="domain" description="Zn(2)-C6 fungal-type" evidence="7">
    <location>
        <begin position="38"/>
        <end position="68"/>
    </location>
</feature>
<evidence type="ECO:0000256" key="4">
    <source>
        <dbReference type="ARBA" id="ARBA00023163"/>
    </source>
</evidence>